<dbReference type="RefSeq" id="WP_170864907.1">
    <property type="nucleotide sequence ID" value="NZ_FODV01000022.1"/>
</dbReference>
<keyword evidence="2 10" id="KW-0645">Protease</keyword>
<feature type="transmembrane region" description="Helical" evidence="12">
    <location>
        <begin position="201"/>
        <end position="225"/>
    </location>
</feature>
<feature type="transmembrane region" description="Helical" evidence="12">
    <location>
        <begin position="12"/>
        <end position="35"/>
    </location>
</feature>
<evidence type="ECO:0000313" key="15">
    <source>
        <dbReference type="Proteomes" id="UP000199126"/>
    </source>
</evidence>
<evidence type="ECO:0000256" key="12">
    <source>
        <dbReference type="SAM" id="Phobius"/>
    </source>
</evidence>
<feature type="compositionally biased region" description="Basic residues" evidence="11">
    <location>
        <begin position="334"/>
        <end position="343"/>
    </location>
</feature>
<keyword evidence="15" id="KW-1185">Reference proteome</keyword>
<keyword evidence="4" id="KW-0479">Metal-binding</keyword>
<reference evidence="15" key="1">
    <citation type="submission" date="2016-10" db="EMBL/GenBank/DDBJ databases">
        <authorList>
            <person name="Varghese N."/>
            <person name="Submissions S."/>
        </authorList>
    </citation>
    <scope>NUCLEOTIDE SEQUENCE [LARGE SCALE GENOMIC DNA]</scope>
    <source>
        <strain evidence="15">CGMCC 1.10121</strain>
    </source>
</reference>
<dbReference type="OrthoDB" id="205560at2157"/>
<evidence type="ECO:0000256" key="6">
    <source>
        <dbReference type="ARBA" id="ARBA00022833"/>
    </source>
</evidence>
<feature type="transmembrane region" description="Helical" evidence="12">
    <location>
        <begin position="47"/>
        <end position="67"/>
    </location>
</feature>
<dbReference type="GO" id="GO:0046872">
    <property type="term" value="F:metal ion binding"/>
    <property type="evidence" value="ECO:0007669"/>
    <property type="project" value="UniProtKB-KW"/>
</dbReference>
<evidence type="ECO:0000313" key="14">
    <source>
        <dbReference type="EMBL" id="SEP21637.1"/>
    </source>
</evidence>
<feature type="region of interest" description="Disordered" evidence="11">
    <location>
        <begin position="312"/>
        <end position="349"/>
    </location>
</feature>
<evidence type="ECO:0000256" key="7">
    <source>
        <dbReference type="ARBA" id="ARBA00022989"/>
    </source>
</evidence>
<keyword evidence="6 10" id="KW-0862">Zinc</keyword>
<evidence type="ECO:0000259" key="13">
    <source>
        <dbReference type="Pfam" id="PF01435"/>
    </source>
</evidence>
<dbReference type="AlphaFoldDB" id="A0A1H8W2C9"/>
<keyword evidence="3 12" id="KW-0812">Transmembrane</keyword>
<keyword evidence="9 12" id="KW-0472">Membrane</keyword>
<dbReference type="Proteomes" id="UP000199126">
    <property type="component" value="Unassembled WGS sequence"/>
</dbReference>
<protein>
    <submittedName>
        <fullName evidence="14">Heat shock protein HtpX</fullName>
    </submittedName>
</protein>
<evidence type="ECO:0000256" key="10">
    <source>
        <dbReference type="RuleBase" id="RU003983"/>
    </source>
</evidence>
<dbReference type="Pfam" id="PF01435">
    <property type="entry name" value="Peptidase_M48"/>
    <property type="match status" value="1"/>
</dbReference>
<gene>
    <name evidence="14" type="ORF">SAMN04487948_12230</name>
</gene>
<evidence type="ECO:0000256" key="5">
    <source>
        <dbReference type="ARBA" id="ARBA00022801"/>
    </source>
</evidence>
<dbReference type="PANTHER" id="PTHR43221:SF2">
    <property type="entry name" value="PROTEASE HTPX HOMOLOG"/>
    <property type="match status" value="1"/>
</dbReference>
<dbReference type="PANTHER" id="PTHR43221">
    <property type="entry name" value="PROTEASE HTPX"/>
    <property type="match status" value="1"/>
</dbReference>
<dbReference type="GO" id="GO:0004222">
    <property type="term" value="F:metalloendopeptidase activity"/>
    <property type="evidence" value="ECO:0007669"/>
    <property type="project" value="InterPro"/>
</dbReference>
<proteinExistence type="inferred from homology"/>
<evidence type="ECO:0000256" key="1">
    <source>
        <dbReference type="ARBA" id="ARBA00022475"/>
    </source>
</evidence>
<evidence type="ECO:0000256" key="11">
    <source>
        <dbReference type="SAM" id="MobiDB-lite"/>
    </source>
</evidence>
<sequence>MSLRPDYRLRVRLAGAVLVVLGFDAALVLLPSWLASLAFESVTVSDALLATAVGTPFIVLLQAAYAYHRTLGSVSPRVVTATEHPDLHTLLDRLCQQANAPKPRLAVADSPVPNSVVAGRPGEPAIVFTTALVDALDDEELAAVLAHELAHVVNRDRLAVVFAAAPAIVAHRYLVWQSERLSRDVDRTDERGFVGLGENNFLSALVGIAVGLVFGVVSEAVFRLFAVQREYGADRAAARLTGNPAALASALATLDDRARAIPSRDLRAHDSSVKAVSFLPYPFEHRERETVDSNADIDWTDPAAVEAMYEEQPLRRRNESTEAGEEPIPFPVRSHPRTRRRIERLRATT</sequence>
<evidence type="ECO:0000256" key="2">
    <source>
        <dbReference type="ARBA" id="ARBA00022670"/>
    </source>
</evidence>
<accession>A0A1H8W2C9</accession>
<evidence type="ECO:0000256" key="4">
    <source>
        <dbReference type="ARBA" id="ARBA00022723"/>
    </source>
</evidence>
<keyword evidence="14" id="KW-0346">Stress response</keyword>
<evidence type="ECO:0000256" key="9">
    <source>
        <dbReference type="ARBA" id="ARBA00023136"/>
    </source>
</evidence>
<keyword evidence="8 10" id="KW-0482">Metalloprotease</keyword>
<dbReference type="Gene3D" id="3.30.2010.10">
    <property type="entry name" value="Metalloproteases ('zincins'), catalytic domain"/>
    <property type="match status" value="1"/>
</dbReference>
<dbReference type="InterPro" id="IPR001915">
    <property type="entry name" value="Peptidase_M48"/>
</dbReference>
<name>A0A1H8W2C9_9EURY</name>
<keyword evidence="7 12" id="KW-1133">Transmembrane helix</keyword>
<feature type="transmembrane region" description="Helical" evidence="12">
    <location>
        <begin position="158"/>
        <end position="176"/>
    </location>
</feature>
<feature type="domain" description="Peptidase M48" evidence="13">
    <location>
        <begin position="83"/>
        <end position="348"/>
    </location>
</feature>
<evidence type="ECO:0000256" key="3">
    <source>
        <dbReference type="ARBA" id="ARBA00022692"/>
    </source>
</evidence>
<comment type="similarity">
    <text evidence="10">Belongs to the peptidase M48 family.</text>
</comment>
<keyword evidence="5 10" id="KW-0378">Hydrolase</keyword>
<dbReference type="InterPro" id="IPR050083">
    <property type="entry name" value="HtpX_protease"/>
</dbReference>
<dbReference type="EMBL" id="FODV01000022">
    <property type="protein sequence ID" value="SEP21637.1"/>
    <property type="molecule type" value="Genomic_DNA"/>
</dbReference>
<keyword evidence="1" id="KW-1003">Cell membrane</keyword>
<comment type="cofactor">
    <cofactor evidence="10">
        <name>Zn(2+)</name>
        <dbReference type="ChEBI" id="CHEBI:29105"/>
    </cofactor>
    <text evidence="10">Binds 1 zinc ion per subunit.</text>
</comment>
<dbReference type="GO" id="GO:0006508">
    <property type="term" value="P:proteolysis"/>
    <property type="evidence" value="ECO:0007669"/>
    <property type="project" value="UniProtKB-KW"/>
</dbReference>
<evidence type="ECO:0000256" key="8">
    <source>
        <dbReference type="ARBA" id="ARBA00023049"/>
    </source>
</evidence>
<organism evidence="14 15">
    <name type="scientific">Halogranum amylolyticum</name>
    <dbReference type="NCBI Taxonomy" id="660520"/>
    <lineage>
        <taxon>Archaea</taxon>
        <taxon>Methanobacteriati</taxon>
        <taxon>Methanobacteriota</taxon>
        <taxon>Stenosarchaea group</taxon>
        <taxon>Halobacteria</taxon>
        <taxon>Halobacteriales</taxon>
        <taxon>Haloferacaceae</taxon>
    </lineage>
</organism>